<dbReference type="EMBL" id="JAMZEB010000001">
    <property type="protein sequence ID" value="MCP2353235.1"/>
    <property type="molecule type" value="Genomic_DNA"/>
</dbReference>
<dbReference type="Proteomes" id="UP001139648">
    <property type="component" value="Unassembled WGS sequence"/>
</dbReference>
<evidence type="ECO:0000313" key="1">
    <source>
        <dbReference type="EMBL" id="MCP2353235.1"/>
    </source>
</evidence>
<proteinExistence type="predicted"/>
<sequence>MSACRRGKIDACIRYLAGLTAFLRYDQALAKGWPIATGVIEGTCRHLIDDRLDITGARWGVAGAEPS</sequence>
<reference evidence="1" key="1">
    <citation type="submission" date="2022-06" db="EMBL/GenBank/DDBJ databases">
        <title>Sequencing the genomes of 1000 actinobacteria strains.</title>
        <authorList>
            <person name="Klenk H.-P."/>
        </authorList>
    </citation>
    <scope>NUCLEOTIDE SEQUENCE</scope>
    <source>
        <strain evidence="1">DSM 46694</strain>
    </source>
</reference>
<evidence type="ECO:0000313" key="2">
    <source>
        <dbReference type="Proteomes" id="UP001139648"/>
    </source>
</evidence>
<protein>
    <submittedName>
        <fullName evidence="1">Uncharacterized protein</fullName>
    </submittedName>
</protein>
<keyword evidence="2" id="KW-1185">Reference proteome</keyword>
<dbReference type="RefSeq" id="WP_372513320.1">
    <property type="nucleotide sequence ID" value="NZ_BAABKA010000052.1"/>
</dbReference>
<organism evidence="1 2">
    <name type="scientific">Nonomuraea thailandensis</name>
    <dbReference type="NCBI Taxonomy" id="1188745"/>
    <lineage>
        <taxon>Bacteria</taxon>
        <taxon>Bacillati</taxon>
        <taxon>Actinomycetota</taxon>
        <taxon>Actinomycetes</taxon>
        <taxon>Streptosporangiales</taxon>
        <taxon>Streptosporangiaceae</taxon>
        <taxon>Nonomuraea</taxon>
    </lineage>
</organism>
<accession>A0A9X2G8M7</accession>
<name>A0A9X2G8M7_9ACTN</name>
<dbReference type="AlphaFoldDB" id="A0A9X2G8M7"/>
<comment type="caution">
    <text evidence="1">The sequence shown here is derived from an EMBL/GenBank/DDBJ whole genome shotgun (WGS) entry which is preliminary data.</text>
</comment>
<gene>
    <name evidence="1" type="ORF">HD597_000255</name>
</gene>